<evidence type="ECO:0000256" key="1">
    <source>
        <dbReference type="ARBA" id="ARBA00022741"/>
    </source>
</evidence>
<dbReference type="SMART" id="SM00889">
    <property type="entry name" value="EFG_IV"/>
    <property type="match status" value="1"/>
</dbReference>
<dbReference type="Pfam" id="PF00679">
    <property type="entry name" value="EFG_C"/>
    <property type="match status" value="1"/>
</dbReference>
<dbReference type="SUPFAM" id="SSF50447">
    <property type="entry name" value="Translation proteins"/>
    <property type="match status" value="1"/>
</dbReference>
<evidence type="ECO:0000256" key="3">
    <source>
        <dbReference type="SAM" id="MobiDB-lite"/>
    </source>
</evidence>
<dbReference type="InterPro" id="IPR035647">
    <property type="entry name" value="EFG_III/V"/>
</dbReference>
<dbReference type="InterPro" id="IPR041095">
    <property type="entry name" value="EFG_II"/>
</dbReference>
<dbReference type="NCBIfam" id="TIGR00231">
    <property type="entry name" value="small_GTP"/>
    <property type="match status" value="1"/>
</dbReference>
<evidence type="ECO:0000313" key="7">
    <source>
        <dbReference type="Proteomes" id="UP000319068"/>
    </source>
</evidence>
<evidence type="ECO:0000313" key="6">
    <source>
        <dbReference type="EMBL" id="QDP74514.1"/>
    </source>
</evidence>
<gene>
    <name evidence="5" type="ORF">Ccel01_03390</name>
    <name evidence="6" type="ORF">FOG94_04455</name>
</gene>
<dbReference type="PANTHER" id="PTHR43261:SF6">
    <property type="entry name" value="ELONGATION FACTOR G-LIKE PROTEIN"/>
    <property type="match status" value="1"/>
</dbReference>
<dbReference type="EMBL" id="BSTG01000001">
    <property type="protein sequence ID" value="GLY55737.1"/>
    <property type="molecule type" value="Genomic_DNA"/>
</dbReference>
<dbReference type="Pfam" id="PF03764">
    <property type="entry name" value="EFG_IV"/>
    <property type="match status" value="1"/>
</dbReference>
<dbReference type="NCBIfam" id="NF009379">
    <property type="entry name" value="PRK12740.1-3"/>
    <property type="match status" value="1"/>
</dbReference>
<dbReference type="CDD" id="cd01434">
    <property type="entry name" value="EFG_mtEFG1_IV"/>
    <property type="match status" value="1"/>
</dbReference>
<keyword evidence="5" id="KW-0251">Elongation factor</keyword>
<proteinExistence type="predicted"/>
<dbReference type="GO" id="GO:0032790">
    <property type="term" value="P:ribosome disassembly"/>
    <property type="evidence" value="ECO:0007669"/>
    <property type="project" value="TreeGrafter"/>
</dbReference>
<dbReference type="Gene3D" id="3.30.70.870">
    <property type="entry name" value="Elongation Factor G (Translational Gtpase), domain 3"/>
    <property type="match status" value="1"/>
</dbReference>
<keyword evidence="5" id="KW-0648">Protein biosynthesis</keyword>
<dbReference type="RefSeq" id="WP_137279830.1">
    <property type="nucleotide sequence ID" value="NZ_BSTG01000001.1"/>
</dbReference>
<sequence>MATTSTSTGPATTRNVALVGHSGSGKTTLAEAFLHRAGAVPRPGSVAEGTTVCDHEPEEVARGISVSLGVAHLDWRAPDGTTYQVTLLDTPGSPDFAGSVDAALAVADLAVVVVSAVDGVQSGTEEVWRRCDEAGIPRLVVVSQEDRARASFRTVLAALRAVFDAPFAPLELPLGEEQTLHGVADVLTERALEYGGGGQGVWQGHDEEVPADVRDEEHALHDEVVEEIVTHDDDQLEAYLGGDEPGPADLERTLAHEVLTGEAVPVLLASAVTGVGVDRVLDLVCELGPSPADRPAVVALPDAAGSGEAVTSEVVADPAGDALVHVFRTVVDPFVGQVSVFKVLSGTVATGDRLVSTATGADDRVHGLFRLRGREHLAVDRVVAGDVAAVAKLSAASTGTLLAGRRMPVAARDLPPRPPVYTLALRPVSQSDDDKLSAALTRLRAEDATLHVDLTGSQAVLGGLGDTHLAVAVERLERSFGVRVTTEPVEVAYRETITRAVEVEGRVKKQSGGHGQFAVVQLRVSPLPRGEGFAFVSSVVGGAVPRQYLPAVERGAREAMAGGGPHGYPVVDLRVEVLDGKAHSVDSSDMAFRTAGGVGVREALATAGTVVLEPVSAVTVTVPPDAQGDVMGDLSARRGHITATDSLPDGRVRIDALVPEAELTRYVLDLRSITGGRGSFTAAPDRYEVLPGGVGASR</sequence>
<dbReference type="SUPFAM" id="SSF52540">
    <property type="entry name" value="P-loop containing nucleoside triphosphate hydrolases"/>
    <property type="match status" value="1"/>
</dbReference>
<dbReference type="NCBIfam" id="NF009381">
    <property type="entry name" value="PRK12740.1-5"/>
    <property type="match status" value="1"/>
</dbReference>
<dbReference type="Gene3D" id="3.30.70.240">
    <property type="match status" value="1"/>
</dbReference>
<dbReference type="SUPFAM" id="SSF54980">
    <property type="entry name" value="EF-G C-terminal domain-like"/>
    <property type="match status" value="2"/>
</dbReference>
<dbReference type="SMART" id="SM00838">
    <property type="entry name" value="EFG_C"/>
    <property type="match status" value="1"/>
</dbReference>
<dbReference type="InterPro" id="IPR009000">
    <property type="entry name" value="Transl_B-barrel_sf"/>
</dbReference>
<dbReference type="GO" id="GO:0003746">
    <property type="term" value="F:translation elongation factor activity"/>
    <property type="evidence" value="ECO:0007669"/>
    <property type="project" value="UniProtKB-KW"/>
</dbReference>
<dbReference type="InterPro" id="IPR000795">
    <property type="entry name" value="T_Tr_GTP-bd_dom"/>
</dbReference>
<evidence type="ECO:0000313" key="5">
    <source>
        <dbReference type="EMBL" id="GLY55737.1"/>
    </source>
</evidence>
<feature type="region of interest" description="Disordered" evidence="3">
    <location>
        <begin position="1"/>
        <end position="22"/>
    </location>
</feature>
<dbReference type="GO" id="GO:0005525">
    <property type="term" value="F:GTP binding"/>
    <property type="evidence" value="ECO:0007669"/>
    <property type="project" value="UniProtKB-KW"/>
</dbReference>
<organism evidence="5 8">
    <name type="scientific">Cellulosimicrobium cellulans</name>
    <name type="common">Arthrobacter luteus</name>
    <dbReference type="NCBI Taxonomy" id="1710"/>
    <lineage>
        <taxon>Bacteria</taxon>
        <taxon>Bacillati</taxon>
        <taxon>Actinomycetota</taxon>
        <taxon>Actinomycetes</taxon>
        <taxon>Micrococcales</taxon>
        <taxon>Promicromonosporaceae</taxon>
        <taxon>Cellulosimicrobium</taxon>
    </lineage>
</organism>
<dbReference type="PRINTS" id="PR00315">
    <property type="entry name" value="ELONGATNFCT"/>
</dbReference>
<dbReference type="EMBL" id="CP041694">
    <property type="protein sequence ID" value="QDP74514.1"/>
    <property type="molecule type" value="Genomic_DNA"/>
</dbReference>
<dbReference type="Pfam" id="PF14492">
    <property type="entry name" value="EFG_III"/>
    <property type="match status" value="1"/>
</dbReference>
<feature type="compositionally biased region" description="Low complexity" evidence="3">
    <location>
        <begin position="1"/>
        <end position="13"/>
    </location>
</feature>
<dbReference type="Proteomes" id="UP001165168">
    <property type="component" value="Unassembled WGS sequence"/>
</dbReference>
<reference evidence="6 7" key="1">
    <citation type="submission" date="2019-07" db="EMBL/GenBank/DDBJ databases">
        <title>Complete Genome Sequence and Methylome Analysis of Arthrobacter luteus NEB113.</title>
        <authorList>
            <person name="Fomenkov A."/>
            <person name="Anton B.P."/>
            <person name="Vincze T."/>
            <person name="Roberts R.J."/>
        </authorList>
    </citation>
    <scope>NUCLEOTIDE SEQUENCE [LARGE SCALE GENOMIC DNA]</scope>
    <source>
        <strain evidence="6 7">NEB113</strain>
    </source>
</reference>
<dbReference type="AlphaFoldDB" id="A0AAV5P287"/>
<protein>
    <submittedName>
        <fullName evidence="5">Elongation factor G</fullName>
    </submittedName>
</protein>
<dbReference type="Gene3D" id="3.40.50.300">
    <property type="entry name" value="P-loop containing nucleotide triphosphate hydrolases"/>
    <property type="match status" value="1"/>
</dbReference>
<dbReference type="PROSITE" id="PS51722">
    <property type="entry name" value="G_TR_2"/>
    <property type="match status" value="1"/>
</dbReference>
<dbReference type="Gene3D" id="3.30.230.10">
    <property type="match status" value="1"/>
</dbReference>
<accession>A0AAV5P287</accession>
<evidence type="ECO:0000259" key="4">
    <source>
        <dbReference type="PROSITE" id="PS51722"/>
    </source>
</evidence>
<feature type="domain" description="Tr-type G" evidence="4">
    <location>
        <begin position="11"/>
        <end position="292"/>
    </location>
</feature>
<dbReference type="InterPro" id="IPR027417">
    <property type="entry name" value="P-loop_NTPase"/>
</dbReference>
<dbReference type="FunFam" id="3.30.70.240:FF:000001">
    <property type="entry name" value="Elongation factor G"/>
    <property type="match status" value="1"/>
</dbReference>
<evidence type="ECO:0000313" key="8">
    <source>
        <dbReference type="Proteomes" id="UP001165168"/>
    </source>
</evidence>
<dbReference type="InterPro" id="IPR005517">
    <property type="entry name" value="Transl_elong_EFG/EF2_IV"/>
</dbReference>
<keyword evidence="7" id="KW-1185">Reference proteome</keyword>
<dbReference type="InterPro" id="IPR020568">
    <property type="entry name" value="Ribosomal_Su5_D2-typ_SF"/>
</dbReference>
<name>A0AAV5P287_CELCE</name>
<dbReference type="GO" id="GO:0003924">
    <property type="term" value="F:GTPase activity"/>
    <property type="evidence" value="ECO:0007669"/>
    <property type="project" value="InterPro"/>
</dbReference>
<keyword evidence="2" id="KW-0342">GTP-binding</keyword>
<dbReference type="CDD" id="cd03713">
    <property type="entry name" value="EFG_mtEFG_C"/>
    <property type="match status" value="1"/>
</dbReference>
<dbReference type="PANTHER" id="PTHR43261">
    <property type="entry name" value="TRANSLATION ELONGATION FACTOR G-RELATED"/>
    <property type="match status" value="1"/>
</dbReference>
<dbReference type="Pfam" id="PF00009">
    <property type="entry name" value="GTP_EFTU"/>
    <property type="match status" value="1"/>
</dbReference>
<dbReference type="InterPro" id="IPR014721">
    <property type="entry name" value="Ribsml_uS5_D2-typ_fold_subgr"/>
</dbReference>
<dbReference type="SUPFAM" id="SSF54211">
    <property type="entry name" value="Ribosomal protein S5 domain 2-like"/>
    <property type="match status" value="1"/>
</dbReference>
<keyword evidence="1" id="KW-0547">Nucleotide-binding</keyword>
<dbReference type="Gene3D" id="2.40.30.10">
    <property type="entry name" value="Translation factors"/>
    <property type="match status" value="1"/>
</dbReference>
<dbReference type="InterPro" id="IPR000640">
    <property type="entry name" value="EFG_V-like"/>
</dbReference>
<dbReference type="InterPro" id="IPR053905">
    <property type="entry name" value="EF-G-like_DII"/>
</dbReference>
<dbReference type="InterPro" id="IPR005225">
    <property type="entry name" value="Small_GTP-bd"/>
</dbReference>
<evidence type="ECO:0000256" key="2">
    <source>
        <dbReference type="ARBA" id="ARBA00023134"/>
    </source>
</evidence>
<dbReference type="Proteomes" id="UP000319068">
    <property type="component" value="Chromosome"/>
</dbReference>
<reference evidence="5" key="2">
    <citation type="submission" date="2023-03" db="EMBL/GenBank/DDBJ databases">
        <title>Cellulosimicrobium cellulans NBRC 103059.</title>
        <authorList>
            <person name="Ichikawa N."/>
            <person name="Sato H."/>
            <person name="Tonouchi N."/>
        </authorList>
    </citation>
    <scope>NUCLEOTIDE SEQUENCE</scope>
    <source>
        <strain evidence="5">NBRC 103059</strain>
    </source>
</reference>
<dbReference type="InterPro" id="IPR035649">
    <property type="entry name" value="EFG_V"/>
</dbReference>
<dbReference type="InterPro" id="IPR047872">
    <property type="entry name" value="EFG_IV"/>
</dbReference>
<dbReference type="Pfam" id="PF22042">
    <property type="entry name" value="EF-G_D2"/>
    <property type="match status" value="1"/>
</dbReference>